<protein>
    <submittedName>
        <fullName evidence="1">Uncharacterized protein</fullName>
    </submittedName>
</protein>
<dbReference type="Proteomes" id="UP001333110">
    <property type="component" value="Unassembled WGS sequence"/>
</dbReference>
<accession>A0AAN7MPB1</accession>
<proteinExistence type="predicted"/>
<name>A0AAN7MPB1_MYCAM</name>
<reference evidence="1 2" key="1">
    <citation type="journal article" date="2023" name="J. Hered.">
        <title>Chromosome-level genome of the wood stork (Mycteria americana) provides insight into avian chromosome evolution.</title>
        <authorList>
            <person name="Flamio R. Jr."/>
            <person name="Ramstad K.M."/>
        </authorList>
    </citation>
    <scope>NUCLEOTIDE SEQUENCE [LARGE SCALE GENOMIC DNA]</scope>
    <source>
        <strain evidence="1">JAX WOST 10</strain>
    </source>
</reference>
<keyword evidence="2" id="KW-1185">Reference proteome</keyword>
<sequence>MLEQFVKNCSLWEGPTLEKFVKDCLLWEGPHDGAGEDHEEEEVAETKCYELTVTPIPCPPVLLEGKSNGHVPGLADGQGIAAVSVLLYWTGWNSGIPLKGLWPKDKSTLDKVHLEASVAVDEVHAAAARGPKLNTVFEVRPHQCRVQGDDHFPSPAGHAIPDTSQDAIGFLGHLGTLLAHIQPAVNQHPQRYIGLLRPKCRTRHLALLNLIQLASAHRSSLSRSLCRAFLPSRRSTLPHNLVSSANLLRVHSIPSSRSLIKILNKTDPNTEPWGTPLVTGRQLELTPLTTTLWPQPSSQFFTQRRVHPSKP</sequence>
<evidence type="ECO:0000313" key="2">
    <source>
        <dbReference type="Proteomes" id="UP001333110"/>
    </source>
</evidence>
<evidence type="ECO:0000313" key="1">
    <source>
        <dbReference type="EMBL" id="KAK4810855.1"/>
    </source>
</evidence>
<comment type="caution">
    <text evidence="1">The sequence shown here is derived from an EMBL/GenBank/DDBJ whole genome shotgun (WGS) entry which is preliminary data.</text>
</comment>
<organism evidence="1 2">
    <name type="scientific">Mycteria americana</name>
    <name type="common">Wood stork</name>
    <dbReference type="NCBI Taxonomy" id="33587"/>
    <lineage>
        <taxon>Eukaryota</taxon>
        <taxon>Metazoa</taxon>
        <taxon>Chordata</taxon>
        <taxon>Craniata</taxon>
        <taxon>Vertebrata</taxon>
        <taxon>Euteleostomi</taxon>
        <taxon>Archelosauria</taxon>
        <taxon>Archosauria</taxon>
        <taxon>Dinosauria</taxon>
        <taxon>Saurischia</taxon>
        <taxon>Theropoda</taxon>
        <taxon>Coelurosauria</taxon>
        <taxon>Aves</taxon>
        <taxon>Neognathae</taxon>
        <taxon>Neoaves</taxon>
        <taxon>Aequornithes</taxon>
        <taxon>Ciconiiformes</taxon>
        <taxon>Ciconiidae</taxon>
        <taxon>Mycteria</taxon>
    </lineage>
</organism>
<gene>
    <name evidence="1" type="ORF">QYF61_008827</name>
</gene>
<dbReference type="AlphaFoldDB" id="A0AAN7MPB1"/>
<dbReference type="EMBL" id="JAUNZN010000018">
    <property type="protein sequence ID" value="KAK4810855.1"/>
    <property type="molecule type" value="Genomic_DNA"/>
</dbReference>